<dbReference type="PANTHER" id="PTHR47814">
    <property type="entry name" value="PEPTIDYL-TRNA HYDROLASE ARFB"/>
    <property type="match status" value="1"/>
</dbReference>
<proteinExistence type="predicted"/>
<dbReference type="Gene3D" id="3.30.160.20">
    <property type="match status" value="1"/>
</dbReference>
<dbReference type="InterPro" id="IPR000352">
    <property type="entry name" value="Pep_chain_release_fac_I"/>
</dbReference>
<dbReference type="Proteomes" id="UP000094769">
    <property type="component" value="Unassembled WGS sequence"/>
</dbReference>
<reference evidence="3 4" key="1">
    <citation type="submission" date="2016-06" db="EMBL/GenBank/DDBJ databases">
        <title>Genome sequence of endosymbiont of Candidatus Endolucinida thiodiazotropha.</title>
        <authorList>
            <person name="Poehlein A."/>
            <person name="Koenig S."/>
            <person name="Heiden S.E."/>
            <person name="Thuermer A."/>
            <person name="Voget S."/>
            <person name="Daniel R."/>
            <person name="Markert S."/>
            <person name="Gros O."/>
            <person name="Schweder T."/>
        </authorList>
    </citation>
    <scope>NUCLEOTIDE SEQUENCE [LARGE SCALE GENOMIC DNA]</scope>
    <source>
        <strain evidence="3 4">COS</strain>
    </source>
</reference>
<keyword evidence="4" id="KW-1185">Reference proteome</keyword>
<dbReference type="RefSeq" id="WP_069127420.1">
    <property type="nucleotide sequence ID" value="NZ_MARB01000026.1"/>
</dbReference>
<accession>A0A7Z0VIE5</accession>
<dbReference type="GO" id="GO:0072344">
    <property type="term" value="P:rescue of stalled ribosome"/>
    <property type="evidence" value="ECO:0007669"/>
    <property type="project" value="TreeGrafter"/>
</dbReference>
<name>A0A7Z0VIE5_9GAMM</name>
<dbReference type="EC" id="3.1.1.29" evidence="3"/>
<dbReference type="GO" id="GO:0003747">
    <property type="term" value="F:translation release factor activity"/>
    <property type="evidence" value="ECO:0007669"/>
    <property type="project" value="InterPro"/>
</dbReference>
<feature type="domain" description="Prokaryotic-type class I peptide chain release factors" evidence="2">
    <location>
        <begin position="22"/>
        <end position="38"/>
    </location>
</feature>
<dbReference type="NCBIfam" id="NF006718">
    <property type="entry name" value="PRK09256.1"/>
    <property type="match status" value="1"/>
</dbReference>
<evidence type="ECO:0000256" key="1">
    <source>
        <dbReference type="SAM" id="MobiDB-lite"/>
    </source>
</evidence>
<dbReference type="EMBL" id="MARB01000026">
    <property type="protein sequence ID" value="ODJ86152.1"/>
    <property type="molecule type" value="Genomic_DNA"/>
</dbReference>
<protein>
    <submittedName>
        <fullName evidence="3">Peptidyl-tRNA hydrolase ArfB</fullName>
        <ecNumber evidence="3">3.1.1.29</ecNumber>
    </submittedName>
</protein>
<dbReference type="Pfam" id="PF00472">
    <property type="entry name" value="RF-1"/>
    <property type="match status" value="1"/>
</dbReference>
<organism evidence="3 4">
    <name type="scientific">Candidatus Thiodiazotropha endolucinida</name>
    <dbReference type="NCBI Taxonomy" id="1655433"/>
    <lineage>
        <taxon>Bacteria</taxon>
        <taxon>Pseudomonadati</taxon>
        <taxon>Pseudomonadota</taxon>
        <taxon>Gammaproteobacteria</taxon>
        <taxon>Chromatiales</taxon>
        <taxon>Sedimenticolaceae</taxon>
        <taxon>Candidatus Thiodiazotropha</taxon>
    </lineage>
</organism>
<dbReference type="OrthoDB" id="9815709at2"/>
<evidence type="ECO:0000259" key="2">
    <source>
        <dbReference type="PROSITE" id="PS00745"/>
    </source>
</evidence>
<feature type="compositionally biased region" description="Basic residues" evidence="1">
    <location>
        <begin position="125"/>
        <end position="138"/>
    </location>
</feature>
<comment type="caution">
    <text evidence="3">The sequence shown here is derived from an EMBL/GenBank/DDBJ whole genome shotgun (WGS) entry which is preliminary data.</text>
</comment>
<gene>
    <name evidence="3" type="primary">arfB</name>
    <name evidence="3" type="ORF">CODIS_35850</name>
</gene>
<dbReference type="GO" id="GO:0043022">
    <property type="term" value="F:ribosome binding"/>
    <property type="evidence" value="ECO:0007669"/>
    <property type="project" value="TreeGrafter"/>
</dbReference>
<evidence type="ECO:0000313" key="3">
    <source>
        <dbReference type="EMBL" id="ODJ86152.1"/>
    </source>
</evidence>
<dbReference type="SUPFAM" id="SSF110916">
    <property type="entry name" value="Peptidyl-tRNA hydrolase domain-like"/>
    <property type="match status" value="1"/>
</dbReference>
<dbReference type="AlphaFoldDB" id="A0A7Z0VIE5"/>
<feature type="region of interest" description="Disordered" evidence="1">
    <location>
        <begin position="100"/>
        <end position="138"/>
    </location>
</feature>
<dbReference type="PANTHER" id="PTHR47814:SF1">
    <property type="entry name" value="PEPTIDYL-TRNA HYDROLASE ARFB"/>
    <property type="match status" value="1"/>
</dbReference>
<evidence type="ECO:0000313" key="4">
    <source>
        <dbReference type="Proteomes" id="UP000094769"/>
    </source>
</evidence>
<dbReference type="PROSITE" id="PS00745">
    <property type="entry name" value="RF_PROK_I"/>
    <property type="match status" value="1"/>
</dbReference>
<keyword evidence="3" id="KW-0378">Hydrolase</keyword>
<dbReference type="GO" id="GO:0004045">
    <property type="term" value="F:peptidyl-tRNA hydrolase activity"/>
    <property type="evidence" value="ECO:0007669"/>
    <property type="project" value="UniProtKB-EC"/>
</dbReference>
<sequence length="138" mass="15953">MTLAISRNVTIPDSEIEISAVRSQGSGGQNVNKVASAIHLRFDITASSLPERYRERLLKLSDKRINKDGVVIIKAQRYRDQERNRQDALDRLQRLIARVLTKPKKRIPTKPTKASNRRRLDSKTRRGRQKALRRKVED</sequence>